<dbReference type="InterPro" id="IPR025407">
    <property type="entry name" value="DUF4133"/>
</dbReference>
<dbReference type="RefSeq" id="WP_341836807.1">
    <property type="nucleotide sequence ID" value="NZ_CP149822.1"/>
</dbReference>
<accession>A0ABZ2YQA5</accession>
<keyword evidence="1" id="KW-0472">Membrane</keyword>
<sequence length="109" mass="12186">MSIIYSINKGINKPIEFKGIKAQYILYLAVGLVVLMLVFAIFYVCGVSLFVSMPVIAILGFTLFHYVMRYSAKYGQYGLLKEAAFSRIPATVQCLDRSLFISLTLKQGS</sequence>
<dbReference type="Proteomes" id="UP001485459">
    <property type="component" value="Chromosome"/>
</dbReference>
<name>A0ABZ2YQA5_9BACT</name>
<evidence type="ECO:0000256" key="1">
    <source>
        <dbReference type="SAM" id="Phobius"/>
    </source>
</evidence>
<dbReference type="EMBL" id="CP149822">
    <property type="protein sequence ID" value="WZN41964.1"/>
    <property type="molecule type" value="Genomic_DNA"/>
</dbReference>
<keyword evidence="1" id="KW-0812">Transmembrane</keyword>
<dbReference type="Pfam" id="PF13571">
    <property type="entry name" value="DUF4133"/>
    <property type="match status" value="1"/>
</dbReference>
<proteinExistence type="predicted"/>
<gene>
    <name evidence="2" type="ORF">WJU16_02805</name>
</gene>
<organism evidence="2 3">
    <name type="scientific">Chitinophaga pollutisoli</name>
    <dbReference type="NCBI Taxonomy" id="3133966"/>
    <lineage>
        <taxon>Bacteria</taxon>
        <taxon>Pseudomonadati</taxon>
        <taxon>Bacteroidota</taxon>
        <taxon>Chitinophagia</taxon>
        <taxon>Chitinophagales</taxon>
        <taxon>Chitinophagaceae</taxon>
        <taxon>Chitinophaga</taxon>
    </lineage>
</organism>
<feature type="transmembrane region" description="Helical" evidence="1">
    <location>
        <begin position="49"/>
        <end position="68"/>
    </location>
</feature>
<feature type="transmembrane region" description="Helical" evidence="1">
    <location>
        <begin position="24"/>
        <end position="43"/>
    </location>
</feature>
<keyword evidence="1" id="KW-1133">Transmembrane helix</keyword>
<evidence type="ECO:0000313" key="3">
    <source>
        <dbReference type="Proteomes" id="UP001485459"/>
    </source>
</evidence>
<protein>
    <submittedName>
        <fullName evidence="2">DUF4133 domain-containing protein</fullName>
    </submittedName>
</protein>
<evidence type="ECO:0000313" key="2">
    <source>
        <dbReference type="EMBL" id="WZN41964.1"/>
    </source>
</evidence>
<reference evidence="3" key="1">
    <citation type="submission" date="2024-03" db="EMBL/GenBank/DDBJ databases">
        <title>Chitinophaga horti sp. nov., isolated from garden soil.</title>
        <authorList>
            <person name="Lee D.S."/>
            <person name="Han D.M."/>
            <person name="Baek J.H."/>
            <person name="Choi D.G."/>
            <person name="Jeon J.H."/>
            <person name="Jeon C.O."/>
        </authorList>
    </citation>
    <scope>NUCLEOTIDE SEQUENCE [LARGE SCALE GENOMIC DNA]</scope>
    <source>
        <strain evidence="3">GPA1</strain>
    </source>
</reference>
<keyword evidence="3" id="KW-1185">Reference proteome</keyword>